<reference evidence="4" key="2">
    <citation type="submission" date="2019-09" db="EMBL/GenBank/DDBJ databases">
        <title>Expansion of phycobilisome linker gene families in mesophilic red algae.</title>
        <authorList>
            <person name="Lee J."/>
        </authorList>
    </citation>
    <scope>NUCLEOTIDE SEQUENCE [LARGE SCALE GENOMIC DNA]</scope>
    <source>
        <strain evidence="4">CCMP 1328</strain>
        <tissue evidence="4">Unicellular</tissue>
    </source>
</reference>
<dbReference type="Gene3D" id="2.40.30.130">
    <property type="match status" value="1"/>
</dbReference>
<dbReference type="EMBL" id="VRMN01000003">
    <property type="protein sequence ID" value="KAA8495242.1"/>
    <property type="molecule type" value="Genomic_DNA"/>
</dbReference>
<organism evidence="4 6">
    <name type="scientific">Porphyridium purpureum</name>
    <name type="common">Red alga</name>
    <name type="synonym">Porphyridium cruentum</name>
    <dbReference type="NCBI Taxonomy" id="35688"/>
    <lineage>
        <taxon>Eukaryota</taxon>
        <taxon>Rhodophyta</taxon>
        <taxon>Bangiophyceae</taxon>
        <taxon>Porphyridiales</taxon>
        <taxon>Porphyridiaceae</taxon>
        <taxon>Porphyridium</taxon>
    </lineage>
</organism>
<dbReference type="Gene3D" id="3.30.980.10">
    <property type="entry name" value="Threonyl-trna Synthetase, Chain A, domain 2"/>
    <property type="match status" value="1"/>
</dbReference>
<evidence type="ECO:0000256" key="1">
    <source>
        <dbReference type="ARBA" id="ARBA00001947"/>
    </source>
</evidence>
<dbReference type="OrthoDB" id="288942at2759"/>
<dbReference type="SMART" id="SM00863">
    <property type="entry name" value="tRNA_SAD"/>
    <property type="match status" value="1"/>
</dbReference>
<evidence type="ECO:0000313" key="6">
    <source>
        <dbReference type="Proteomes" id="UP000324585"/>
    </source>
</evidence>
<dbReference type="PANTHER" id="PTHR43462:SF2">
    <property type="entry name" value="THREONYL AND ALANYL TRNA SYNTHETASE SECOND ADDITIONAL DOMAIN-CONTAINING PROTEIN"/>
    <property type="match status" value="1"/>
</dbReference>
<reference evidence="6" key="1">
    <citation type="journal article" date="2019" name="Nat. Commun.">
        <title>Expansion of phycobilisome linker gene families in mesophilic red algae.</title>
        <authorList>
            <person name="Lee J."/>
            <person name="Kim D."/>
            <person name="Bhattacharya D."/>
            <person name="Yoon H.S."/>
        </authorList>
    </citation>
    <scope>NUCLEOTIDE SEQUENCE [LARGE SCALE GENOMIC DNA]</scope>
    <source>
        <strain evidence="6">CCMP 1328</strain>
    </source>
</reference>
<name>A0A5J4YIG3_PORPP</name>
<gene>
    <name evidence="5" type="ORF">FVE85_1397</name>
    <name evidence="4" type="ORF">FVE85_8959</name>
</gene>
<dbReference type="SUPFAM" id="SSF50447">
    <property type="entry name" value="Translation proteins"/>
    <property type="match status" value="1"/>
</dbReference>
<evidence type="ECO:0000313" key="4">
    <source>
        <dbReference type="EMBL" id="KAA8490433.1"/>
    </source>
</evidence>
<dbReference type="GO" id="GO:0043039">
    <property type="term" value="P:tRNA aminoacylation"/>
    <property type="evidence" value="ECO:0007669"/>
    <property type="project" value="InterPro"/>
</dbReference>
<dbReference type="Proteomes" id="UP000324585">
    <property type="component" value="Unassembled WGS sequence"/>
</dbReference>
<evidence type="ECO:0000256" key="2">
    <source>
        <dbReference type="ARBA" id="ARBA00008429"/>
    </source>
</evidence>
<evidence type="ECO:0000259" key="3">
    <source>
        <dbReference type="SMART" id="SM00863"/>
    </source>
</evidence>
<keyword evidence="6" id="KW-1185">Reference proteome</keyword>
<dbReference type="InterPro" id="IPR012947">
    <property type="entry name" value="tRNA_SAD"/>
</dbReference>
<dbReference type="AlphaFoldDB" id="A0A5J4YIG3"/>
<dbReference type="PANTHER" id="PTHR43462">
    <property type="entry name" value="ALANYL-TRNA EDITING PROTEIN"/>
    <property type="match status" value="1"/>
</dbReference>
<dbReference type="InterPro" id="IPR051335">
    <property type="entry name" value="Alanyl-tRNA_Editing_Enzymes"/>
</dbReference>
<feature type="domain" description="Threonyl/alanyl tRNA synthetase SAD" evidence="3">
    <location>
        <begin position="367"/>
        <end position="410"/>
    </location>
</feature>
<evidence type="ECO:0000313" key="5">
    <source>
        <dbReference type="EMBL" id="KAA8495242.1"/>
    </source>
</evidence>
<comment type="similarity">
    <text evidence="2">Belongs to the class-II aminoacyl-tRNA synthetase family. Alax-L subfamily.</text>
</comment>
<comment type="caution">
    <text evidence="4">The sequence shown here is derived from an EMBL/GenBank/DDBJ whole genome shotgun (WGS) entry which is preliminary data.</text>
</comment>
<dbReference type="GO" id="GO:0004812">
    <property type="term" value="F:aminoacyl-tRNA ligase activity"/>
    <property type="evidence" value="ECO:0007669"/>
    <property type="project" value="InterPro"/>
</dbReference>
<protein>
    <submittedName>
        <fullName evidence="4">Alanyl-tRNA editing protein AlaX-M</fullName>
    </submittedName>
</protein>
<dbReference type="InterPro" id="IPR009000">
    <property type="entry name" value="Transl_B-barrel_sf"/>
</dbReference>
<dbReference type="GO" id="GO:0005524">
    <property type="term" value="F:ATP binding"/>
    <property type="evidence" value="ECO:0007669"/>
    <property type="project" value="InterPro"/>
</dbReference>
<dbReference type="Pfam" id="PF07973">
    <property type="entry name" value="tRNA_SAD"/>
    <property type="match status" value="1"/>
</dbReference>
<comment type="cofactor">
    <cofactor evidence="1">
        <name>Zn(2+)</name>
        <dbReference type="ChEBI" id="CHEBI:29105"/>
    </cofactor>
</comment>
<proteinExistence type="inferred from homology"/>
<dbReference type="EMBL" id="VRMN01000027">
    <property type="protein sequence ID" value="KAA8490433.1"/>
    <property type="molecule type" value="Genomic_DNA"/>
</dbReference>
<sequence>MPFGPCAATAPMFLTAFTRPRPGACLCLKNGVCNALISPSMEEWGVTQHLTEGFTTNSCRRPNSVARFRSDAAVRQGYWMTFCAPERYAAARVLRAAMAVAAPKPLRNILIPSLTFHRHKMWFNSQAPRLSGWSVGMTKLEYFEDTYKFASTSRVVSSTPDATSTNARDHVVVLDTTIVHPAGGGQTSDVATMTLASAGDRFVEFKVTRAKAVEGIVFHYGTYVCLPGDSTGYDLRGDENSIEVTPFATGDVVNVQIDEQARRLNARIHSAGHLLDVAMSNIGLGPGLLVPTKGSHTKELAFVEYSGKLADQHPFSDKQALGAALEREIERLIAQRQQTQSAMLPYVDAQKACGGRLPDYIEPDTTPRVVTLVPGTPGCPCGGTHVKNTGEIEALKITGVRAKKGVTRVSYSIPGMQDFHNVQ</sequence>
<dbReference type="SUPFAM" id="SSF55186">
    <property type="entry name" value="ThrRS/AlaRS common domain"/>
    <property type="match status" value="1"/>
</dbReference>
<dbReference type="InterPro" id="IPR018163">
    <property type="entry name" value="Thr/Ala-tRNA-synth_IIc_edit"/>
</dbReference>
<accession>A0A5J4YIG3</accession>